<name>A0A316G260_9GAMM</name>
<dbReference type="InterPro" id="IPR023058">
    <property type="entry name" value="PPIase_PpiC_CS"/>
</dbReference>
<evidence type="ECO:0000256" key="2">
    <source>
        <dbReference type="ARBA" id="ARBA00022475"/>
    </source>
</evidence>
<evidence type="ECO:0000256" key="11">
    <source>
        <dbReference type="PROSITE-ProRule" id="PRU00278"/>
    </source>
</evidence>
<accession>A0A316G260</accession>
<dbReference type="InterPro" id="IPR046357">
    <property type="entry name" value="PPIase_dom_sf"/>
</dbReference>
<keyword evidence="4 12" id="KW-0812">Transmembrane</keyword>
<dbReference type="Pfam" id="PF13624">
    <property type="entry name" value="SurA_N_3"/>
    <property type="match status" value="1"/>
</dbReference>
<comment type="caution">
    <text evidence="14">The sequence shown here is derived from an EMBL/GenBank/DDBJ whole genome shotgun (WGS) entry which is preliminary data.</text>
</comment>
<dbReference type="PANTHER" id="PTHR47529">
    <property type="entry name" value="PEPTIDYL-PROLYL CIS-TRANS ISOMERASE D"/>
    <property type="match status" value="1"/>
</dbReference>
<dbReference type="GO" id="GO:0003755">
    <property type="term" value="F:peptidyl-prolyl cis-trans isomerase activity"/>
    <property type="evidence" value="ECO:0007669"/>
    <property type="project" value="UniProtKB-KW"/>
</dbReference>
<keyword evidence="2" id="KW-1003">Cell membrane</keyword>
<keyword evidence="11 14" id="KW-0413">Isomerase</keyword>
<dbReference type="SUPFAM" id="SSF54534">
    <property type="entry name" value="FKBP-like"/>
    <property type="match status" value="1"/>
</dbReference>
<organism evidence="14 15">
    <name type="scientific">Pleionea mediterranea</name>
    <dbReference type="NCBI Taxonomy" id="523701"/>
    <lineage>
        <taxon>Bacteria</taxon>
        <taxon>Pseudomonadati</taxon>
        <taxon>Pseudomonadota</taxon>
        <taxon>Gammaproteobacteria</taxon>
        <taxon>Oceanospirillales</taxon>
        <taxon>Pleioneaceae</taxon>
        <taxon>Pleionea</taxon>
    </lineage>
</organism>
<evidence type="ECO:0000256" key="6">
    <source>
        <dbReference type="ARBA" id="ARBA00023136"/>
    </source>
</evidence>
<keyword evidence="15" id="KW-1185">Reference proteome</keyword>
<dbReference type="PROSITE" id="PS01096">
    <property type="entry name" value="PPIC_PPIASE_1"/>
    <property type="match status" value="1"/>
</dbReference>
<dbReference type="GO" id="GO:0005886">
    <property type="term" value="C:plasma membrane"/>
    <property type="evidence" value="ECO:0007669"/>
    <property type="project" value="UniProtKB-SubCell"/>
</dbReference>
<evidence type="ECO:0000313" key="15">
    <source>
        <dbReference type="Proteomes" id="UP000245790"/>
    </source>
</evidence>
<comment type="similarity">
    <text evidence="8">Belongs to the PpiD chaperone family.</text>
</comment>
<evidence type="ECO:0000256" key="4">
    <source>
        <dbReference type="ARBA" id="ARBA00022692"/>
    </source>
</evidence>
<reference evidence="14 15" key="1">
    <citation type="submission" date="2018-05" db="EMBL/GenBank/DDBJ databases">
        <title>Genomic Encyclopedia of Type Strains, Phase IV (KMG-IV): sequencing the most valuable type-strain genomes for metagenomic binning, comparative biology and taxonomic classification.</title>
        <authorList>
            <person name="Goeker M."/>
        </authorList>
    </citation>
    <scope>NUCLEOTIDE SEQUENCE [LARGE SCALE GENOMIC DNA]</scope>
    <source>
        <strain evidence="14 15">DSM 25350</strain>
    </source>
</reference>
<dbReference type="SUPFAM" id="SSF109998">
    <property type="entry name" value="Triger factor/SurA peptide-binding domain-like"/>
    <property type="match status" value="1"/>
</dbReference>
<evidence type="ECO:0000256" key="3">
    <source>
        <dbReference type="ARBA" id="ARBA00022519"/>
    </source>
</evidence>
<dbReference type="PROSITE" id="PS50198">
    <property type="entry name" value="PPIC_PPIASE_2"/>
    <property type="match status" value="1"/>
</dbReference>
<dbReference type="EMBL" id="QGGU01000001">
    <property type="protein sequence ID" value="PWK54485.1"/>
    <property type="molecule type" value="Genomic_DNA"/>
</dbReference>
<dbReference type="RefSeq" id="WP_109761599.1">
    <property type="nucleotide sequence ID" value="NZ_QGGU01000001.1"/>
</dbReference>
<protein>
    <recommendedName>
        <fullName evidence="9">Periplasmic chaperone PpiD</fullName>
    </recommendedName>
    <alternativeName>
        <fullName evidence="10">Periplasmic folding chaperone</fullName>
    </alternativeName>
</protein>
<evidence type="ECO:0000256" key="7">
    <source>
        <dbReference type="ARBA" id="ARBA00023186"/>
    </source>
</evidence>
<dbReference type="InterPro" id="IPR027304">
    <property type="entry name" value="Trigger_fact/SurA_dom_sf"/>
</dbReference>
<evidence type="ECO:0000313" key="14">
    <source>
        <dbReference type="EMBL" id="PWK54485.1"/>
    </source>
</evidence>
<feature type="transmembrane region" description="Helical" evidence="12">
    <location>
        <begin position="12"/>
        <end position="31"/>
    </location>
</feature>
<keyword evidence="5 12" id="KW-1133">Transmembrane helix</keyword>
<dbReference type="PANTHER" id="PTHR47529:SF1">
    <property type="entry name" value="PERIPLASMIC CHAPERONE PPID"/>
    <property type="match status" value="1"/>
</dbReference>
<dbReference type="Gene3D" id="3.10.50.40">
    <property type="match status" value="1"/>
</dbReference>
<keyword evidence="7" id="KW-0143">Chaperone</keyword>
<dbReference type="Proteomes" id="UP000245790">
    <property type="component" value="Unassembled WGS sequence"/>
</dbReference>
<evidence type="ECO:0000256" key="5">
    <source>
        <dbReference type="ARBA" id="ARBA00022989"/>
    </source>
</evidence>
<evidence type="ECO:0000256" key="8">
    <source>
        <dbReference type="ARBA" id="ARBA00038408"/>
    </source>
</evidence>
<dbReference type="InterPro" id="IPR052029">
    <property type="entry name" value="PpiD_chaperone"/>
</dbReference>
<proteinExistence type="inferred from homology"/>
<evidence type="ECO:0000256" key="10">
    <source>
        <dbReference type="ARBA" id="ARBA00042775"/>
    </source>
</evidence>
<evidence type="ECO:0000256" key="9">
    <source>
        <dbReference type="ARBA" id="ARBA00040743"/>
    </source>
</evidence>
<gene>
    <name evidence="14" type="ORF">C8D97_101339</name>
</gene>
<dbReference type="OrthoDB" id="9812372at2"/>
<comment type="subcellular location">
    <subcellularLocation>
        <location evidence="1">Cell inner membrane</location>
        <topology evidence="1">Single-pass type II membrane protein</topology>
        <orientation evidence="1">Periplasmic side</orientation>
    </subcellularLocation>
</comment>
<dbReference type="Pfam" id="PF13616">
    <property type="entry name" value="Rotamase_3"/>
    <property type="match status" value="1"/>
</dbReference>
<evidence type="ECO:0000256" key="1">
    <source>
        <dbReference type="ARBA" id="ARBA00004382"/>
    </source>
</evidence>
<evidence type="ECO:0000256" key="12">
    <source>
        <dbReference type="SAM" id="Phobius"/>
    </source>
</evidence>
<keyword evidence="11" id="KW-0697">Rotamase</keyword>
<dbReference type="InterPro" id="IPR000297">
    <property type="entry name" value="PPIase_PpiC"/>
</dbReference>
<feature type="domain" description="PpiC" evidence="13">
    <location>
        <begin position="265"/>
        <end position="363"/>
    </location>
</feature>
<dbReference type="AlphaFoldDB" id="A0A316G260"/>
<sequence>MMESIRTGVQKPWIKFLLAIVVISFVFAGYFTSSGLGSDPNAVATVNDDDITANDLNAAVQAEAARYGEQFNAMFPTDERRREFRLSVLDKLINSELVAQEVKELGLRASDSQVVSQVQDIPAFQVDGKFSTAMLDQLLVRRGWSREEFRQMVGDDIAQSQFIQIFSDTELAMPYEVEQRIALQQQERTVKAFTIKSEQFLDTVSISDEEIEQYYQSNLDSYKVAETLTVDYIELTMDDLAADIDVSEDEIKQFYDSNQDLYRAEEERRVAHILVNTEDKSEDEAKAKIDAIAARIASGEDFAEVAKAESEDFSAEQGGDLGFAGRGVMDAEFEKAMFELESVGDVSDVVESEFGFHVIKLLDIKDGDVRPLAEVKSEIETRLKNDKAEETFYIKKDKMAQLAFDRYDSLTAAAAETELEIKTSEPFSPQGGQGIFANAELIKEAYSQDVLVDGKNSSAIEVSEDHAVVLRANQHIPARTKSLEEVKSQVTTALKRKKAREAAAEIGQSLVAKLNDGEPVDAKLADMGIEWKEASNIRRNSSELGFDITRIAFKAPKPTNGVAKAMGSELMSGDFAVVQVTKVNTPDISKLSDAEQKQAVSRIQRSMGDSGYSALVKATRKDADVVKFEERVQ</sequence>
<dbReference type="Gene3D" id="1.10.4030.10">
    <property type="entry name" value="Porin chaperone SurA, peptide-binding domain"/>
    <property type="match status" value="1"/>
</dbReference>
<keyword evidence="6 12" id="KW-0472">Membrane</keyword>
<keyword evidence="3" id="KW-0997">Cell inner membrane</keyword>
<evidence type="ECO:0000259" key="13">
    <source>
        <dbReference type="PROSITE" id="PS50198"/>
    </source>
</evidence>